<evidence type="ECO:0000313" key="1">
    <source>
        <dbReference type="EMBL" id="GFC60047.1"/>
    </source>
</evidence>
<feature type="non-terminal residue" evidence="1">
    <location>
        <position position="1"/>
    </location>
</feature>
<protein>
    <submittedName>
        <fullName evidence="1">Ankyrin repeat-containing domain, PGG domain protein</fullName>
    </submittedName>
</protein>
<dbReference type="EMBL" id="BKCJ010983902">
    <property type="protein sequence ID" value="GFC60047.1"/>
    <property type="molecule type" value="Genomic_DNA"/>
</dbReference>
<gene>
    <name evidence="1" type="ORF">Tci_832017</name>
</gene>
<name>A0A699Q9Z6_TANCI</name>
<comment type="caution">
    <text evidence="1">The sequence shown here is derived from an EMBL/GenBank/DDBJ whole genome shotgun (WGS) entry which is preliminary data.</text>
</comment>
<organism evidence="1">
    <name type="scientific">Tanacetum cinerariifolium</name>
    <name type="common">Dalmatian daisy</name>
    <name type="synonym">Chrysanthemum cinerariifolium</name>
    <dbReference type="NCBI Taxonomy" id="118510"/>
    <lineage>
        <taxon>Eukaryota</taxon>
        <taxon>Viridiplantae</taxon>
        <taxon>Streptophyta</taxon>
        <taxon>Embryophyta</taxon>
        <taxon>Tracheophyta</taxon>
        <taxon>Spermatophyta</taxon>
        <taxon>Magnoliopsida</taxon>
        <taxon>eudicotyledons</taxon>
        <taxon>Gunneridae</taxon>
        <taxon>Pentapetalae</taxon>
        <taxon>asterids</taxon>
        <taxon>campanulids</taxon>
        <taxon>Asterales</taxon>
        <taxon>Asteraceae</taxon>
        <taxon>Asteroideae</taxon>
        <taxon>Anthemideae</taxon>
        <taxon>Anthemidinae</taxon>
        <taxon>Tanacetum</taxon>
    </lineage>
</organism>
<feature type="non-terminal residue" evidence="1">
    <location>
        <position position="109"/>
    </location>
</feature>
<proteinExistence type="predicted"/>
<accession>A0A699Q9Z6</accession>
<reference evidence="1" key="1">
    <citation type="journal article" date="2019" name="Sci. Rep.">
        <title>Draft genome of Tanacetum cinerariifolium, the natural source of mosquito coil.</title>
        <authorList>
            <person name="Yamashiro T."/>
            <person name="Shiraishi A."/>
            <person name="Satake H."/>
            <person name="Nakayama K."/>
        </authorList>
    </citation>
    <scope>NUCLEOTIDE SEQUENCE</scope>
</reference>
<sequence>WGKNLNFKKNITHDGCGVARKCSTIWRTIKAGKHLYSSSIIGKTITSGKHRCSSSIIGRFIKAVVAHIVSKVVPPEINDEALQLLKLIWNAIAEKPKKEIDNILRGPAV</sequence>
<dbReference type="AlphaFoldDB" id="A0A699Q9Z6"/>